<dbReference type="OrthoDB" id="4024171at2759"/>
<organism evidence="2 3">
    <name type="scientific">Candida parapsilosis</name>
    <name type="common">Yeast</name>
    <dbReference type="NCBI Taxonomy" id="5480"/>
    <lineage>
        <taxon>Eukaryota</taxon>
        <taxon>Fungi</taxon>
        <taxon>Dikarya</taxon>
        <taxon>Ascomycota</taxon>
        <taxon>Saccharomycotina</taxon>
        <taxon>Pichiomycetes</taxon>
        <taxon>Debaryomycetaceae</taxon>
        <taxon>Candida/Lodderomyces clade</taxon>
        <taxon>Candida</taxon>
    </lineage>
</organism>
<dbReference type="EMBL" id="JABWAB010000005">
    <property type="protein sequence ID" value="KAF6050838.1"/>
    <property type="molecule type" value="Genomic_DNA"/>
</dbReference>
<accession>A0A8X7NI45</accession>
<dbReference type="Proteomes" id="UP000590412">
    <property type="component" value="Unassembled WGS sequence"/>
</dbReference>
<evidence type="ECO:0000313" key="2">
    <source>
        <dbReference type="EMBL" id="KAF6050838.1"/>
    </source>
</evidence>
<gene>
    <name evidence="2" type="ORF">FOB60_003506</name>
</gene>
<comment type="caution">
    <text evidence="2">The sequence shown here is derived from an EMBL/GenBank/DDBJ whole genome shotgun (WGS) entry which is preliminary data.</text>
</comment>
<feature type="region of interest" description="Disordered" evidence="1">
    <location>
        <begin position="1"/>
        <end position="87"/>
    </location>
</feature>
<reference evidence="2" key="1">
    <citation type="submission" date="2020-03" db="EMBL/GenBank/DDBJ databases">
        <title>FDA dAtabase for Regulatory Grade micrObial Sequences (FDA-ARGOS): Supporting development and validation of Infectious Disease Dx tests.</title>
        <authorList>
            <person name="Campos J."/>
            <person name="Goldberg B."/>
            <person name="Tallon L."/>
            <person name="Sadzewicz L."/>
            <person name="Vavikolanu K."/>
            <person name="Mehta A."/>
            <person name="Aluvathingal J."/>
            <person name="Nadendla S."/>
            <person name="Nandy P."/>
            <person name="Geyer C."/>
            <person name="Yan Y."/>
            <person name="Sichtig H."/>
        </authorList>
    </citation>
    <scope>NUCLEOTIDE SEQUENCE [LARGE SCALE GENOMIC DNA]</scope>
    <source>
        <strain evidence="2">FDAARGOS_652</strain>
    </source>
</reference>
<sequence>MFRPNKSKSNADENGNVLNGGQSMEQSEQRMVNRAVREENGGAFHQKGKKHDDDTVEAVRSVEEDDSNDHIRSSKSSAIDQERSDSRSFATLNTNSICAAIVKRLPLQDTFIDNFSTRSAFVVEQMKGVEEREQALENRRKQGQSTSFEGATEKSNIVTNDTIIFQGSTVGNNYRFAYEHYSADHMRIMDKKIPVFNYKRQLISVDRTLKHDTLVFPSLQSFELFKELRAGTGKVGKESSTDTNKIVISTSGAPQVDNDKNHIIPISYKAKGQGLPLLKMQSTRMHSFRKNEPQLTFRKFKENVTQSIRIDDGSDFETFDYCFVYHKSFQNYDRSIFEFLPNTSSCFKVVMFQASFKPFADFNYKGTRFRVIGTSVPNGFHSMNNQQMKLLVIGDDQPSLCDDIVNDKPKSGKLSFSHFKKRDKGSSSAHAVFDINDAKTYINPIPKPEKLVEVLKLCCANRLSFIPKSLVPFGGLKGVASPKSQLGSISLKYKDLEIIELYQDLSESMAAMPSPSDGTAEQSFLNCTLSVDDDTLVLAVIFTTLKEIAIETAGKNSSATVRYPKGVQYLQQYGAMY</sequence>
<feature type="region of interest" description="Disordered" evidence="1">
    <location>
        <begin position="133"/>
        <end position="152"/>
    </location>
</feature>
<feature type="compositionally biased region" description="Polar residues" evidence="1">
    <location>
        <begin position="12"/>
        <end position="30"/>
    </location>
</feature>
<evidence type="ECO:0000313" key="3">
    <source>
        <dbReference type="Proteomes" id="UP000590412"/>
    </source>
</evidence>
<feature type="compositionally biased region" description="Polar residues" evidence="1">
    <location>
        <begin position="143"/>
        <end position="152"/>
    </location>
</feature>
<protein>
    <submittedName>
        <fullName evidence="2">Uncharacterized protein</fullName>
    </submittedName>
</protein>
<dbReference type="AlphaFoldDB" id="A0A8X7NI45"/>
<name>A0A8X7NI45_CANPA</name>
<proteinExistence type="predicted"/>
<evidence type="ECO:0000256" key="1">
    <source>
        <dbReference type="SAM" id="MobiDB-lite"/>
    </source>
</evidence>